<dbReference type="InterPro" id="IPR010281">
    <property type="entry name" value="DUF885"/>
</dbReference>
<comment type="caution">
    <text evidence="1">The sequence shown here is derived from an EMBL/GenBank/DDBJ whole genome shotgun (WGS) entry which is preliminary data.</text>
</comment>
<name>A0AB34FNJ6_9HYPO</name>
<dbReference type="PANTHER" id="PTHR33361">
    <property type="entry name" value="GLR0591 PROTEIN"/>
    <property type="match status" value="1"/>
</dbReference>
<protein>
    <submittedName>
        <fullName evidence="1">X-Pro dipeptidyl-peptidase</fullName>
    </submittedName>
</protein>
<sequence>MARRQGSPLAHMDSVWVSLPKPSDDGSESLADRIRRVQADLGDLDEFYHISIAPSRHKRLQQFYADELEALAAVDFGALNQQDRIDYILLKKHLQRISRQLQADKDAYNDFKQLLPFADAIVALCERRENVRPMEAEKTAKQLDGIAASVAAATRLIQDGKVSISKTNAYRASKVIKELRGHLKEFFAFYSTYDPLFDWWCAAQWRAADAALGDYLPLVEDKLAGLRSDGTGDIIGEPIGREALLHELEAEVLAYSPEELVQIANEQFRWCEAEMKKASRELGYGDDWKKAMEYVKTKSVPPGEQTQLVLELAREGASFVREHDLVTVPPLAEETYRMFMMSPARQKVNPFFLGGPAIIVSYPTAEMDYGLKQMVMRGNNRHFSKATAFHELIPGHRLQLFMGERHRSHRQLFQTPFFVEGWAMYWELVFWARGDFFTSAEDRIGTLFWRMHRCARIVLSLGFHLGRMQPRECIDNLVAWVGHERSTAEGEVRRWLNGDYPPLYQCGYFVGALQLFELRREAVLDAGGGGGNMTERQFNDLVLRCGAIPQELVRAVVLETELDEDYEAKWRFYRFK</sequence>
<dbReference type="EMBL" id="JAQHRD010000005">
    <property type="protein sequence ID" value="KAJ6441058.1"/>
    <property type="molecule type" value="Genomic_DNA"/>
</dbReference>
<proteinExistence type="predicted"/>
<evidence type="ECO:0000313" key="1">
    <source>
        <dbReference type="EMBL" id="KAJ6441058.1"/>
    </source>
</evidence>
<gene>
    <name evidence="1" type="ORF">O9K51_06852</name>
</gene>
<dbReference type="Pfam" id="PF05960">
    <property type="entry name" value="DUF885"/>
    <property type="match status" value="1"/>
</dbReference>
<accession>A0AB34FNJ6</accession>
<organism evidence="1 2">
    <name type="scientific">Purpureocillium lavendulum</name>
    <dbReference type="NCBI Taxonomy" id="1247861"/>
    <lineage>
        <taxon>Eukaryota</taxon>
        <taxon>Fungi</taxon>
        <taxon>Dikarya</taxon>
        <taxon>Ascomycota</taxon>
        <taxon>Pezizomycotina</taxon>
        <taxon>Sordariomycetes</taxon>
        <taxon>Hypocreomycetidae</taxon>
        <taxon>Hypocreales</taxon>
        <taxon>Ophiocordycipitaceae</taxon>
        <taxon>Purpureocillium</taxon>
    </lineage>
</organism>
<evidence type="ECO:0000313" key="2">
    <source>
        <dbReference type="Proteomes" id="UP001163105"/>
    </source>
</evidence>
<dbReference type="Proteomes" id="UP001163105">
    <property type="component" value="Unassembled WGS sequence"/>
</dbReference>
<dbReference type="AlphaFoldDB" id="A0AB34FNJ6"/>
<dbReference type="PANTHER" id="PTHR33361:SF2">
    <property type="entry name" value="DUF885 DOMAIN-CONTAINING PROTEIN"/>
    <property type="match status" value="1"/>
</dbReference>
<reference evidence="1" key="1">
    <citation type="submission" date="2023-01" db="EMBL/GenBank/DDBJ databases">
        <title>The growth and conidiation of Purpureocillium lavendulum are regulated by nitrogen source and histone H3K14 acetylation.</title>
        <authorList>
            <person name="Tang P."/>
            <person name="Han J."/>
            <person name="Zhang C."/>
            <person name="Tang P."/>
            <person name="Qi F."/>
            <person name="Zhang K."/>
            <person name="Liang L."/>
        </authorList>
    </citation>
    <scope>NUCLEOTIDE SEQUENCE</scope>
    <source>
        <strain evidence="1">YMF1.00683</strain>
    </source>
</reference>
<keyword evidence="2" id="KW-1185">Reference proteome</keyword>